<name>A0A6J7H0V0_9ZZZZ</name>
<feature type="transmembrane region" description="Helical" evidence="1">
    <location>
        <begin position="177"/>
        <end position="202"/>
    </location>
</feature>
<proteinExistence type="predicted"/>
<keyword evidence="1" id="KW-0472">Membrane</keyword>
<organism evidence="2">
    <name type="scientific">freshwater metagenome</name>
    <dbReference type="NCBI Taxonomy" id="449393"/>
    <lineage>
        <taxon>unclassified sequences</taxon>
        <taxon>metagenomes</taxon>
        <taxon>ecological metagenomes</taxon>
    </lineage>
</organism>
<feature type="transmembrane region" description="Helical" evidence="1">
    <location>
        <begin position="21"/>
        <end position="39"/>
    </location>
</feature>
<dbReference type="GO" id="GO:0015225">
    <property type="term" value="F:biotin transmembrane transporter activity"/>
    <property type="evidence" value="ECO:0007669"/>
    <property type="project" value="InterPro"/>
</dbReference>
<dbReference type="GO" id="GO:0005886">
    <property type="term" value="C:plasma membrane"/>
    <property type="evidence" value="ECO:0007669"/>
    <property type="project" value="InterPro"/>
</dbReference>
<dbReference type="AlphaFoldDB" id="A0A6J7H0V0"/>
<sequence>MSNVTALKSPVLIDRLGARNLAISAVYVVAGIALIAGAAQIQIPMWPVPITGQSFAVLLVGASLGPIRAVISTGGYLLLAVLGLPILAAQPDGSHTTGLAVLALPTLGYLIGFIVAALALGWFAKMAWDRKVLKAIVSFLIAEAIFYVCGLPVLWAWMNNNSGVVESLGSTVSPETLMAWGLTPFIVGDLIKALLAGALLPLTWKLVNRKTR</sequence>
<evidence type="ECO:0000313" key="2">
    <source>
        <dbReference type="EMBL" id="CAB4910110.1"/>
    </source>
</evidence>
<gene>
    <name evidence="2" type="ORF">UFOPK3516_01440</name>
</gene>
<feature type="transmembrane region" description="Helical" evidence="1">
    <location>
        <begin position="45"/>
        <end position="62"/>
    </location>
</feature>
<dbReference type="Gene3D" id="1.10.1760.20">
    <property type="match status" value="1"/>
</dbReference>
<keyword evidence="1" id="KW-0812">Transmembrane</keyword>
<dbReference type="PANTHER" id="PTHR34295">
    <property type="entry name" value="BIOTIN TRANSPORTER BIOY"/>
    <property type="match status" value="1"/>
</dbReference>
<accession>A0A6J7H0V0</accession>
<keyword evidence="1" id="KW-1133">Transmembrane helix</keyword>
<feature type="transmembrane region" description="Helical" evidence="1">
    <location>
        <begin position="135"/>
        <end position="157"/>
    </location>
</feature>
<dbReference type="EMBL" id="CAFBMB010000157">
    <property type="protein sequence ID" value="CAB4910110.1"/>
    <property type="molecule type" value="Genomic_DNA"/>
</dbReference>
<dbReference type="PIRSF" id="PIRSF016661">
    <property type="entry name" value="BioY"/>
    <property type="match status" value="1"/>
</dbReference>
<reference evidence="2" key="1">
    <citation type="submission" date="2020-05" db="EMBL/GenBank/DDBJ databases">
        <authorList>
            <person name="Chiriac C."/>
            <person name="Salcher M."/>
            <person name="Ghai R."/>
            <person name="Kavagutti S V."/>
        </authorList>
    </citation>
    <scope>NUCLEOTIDE SEQUENCE</scope>
</reference>
<feature type="transmembrane region" description="Helical" evidence="1">
    <location>
        <begin position="100"/>
        <end position="123"/>
    </location>
</feature>
<dbReference type="InterPro" id="IPR003784">
    <property type="entry name" value="BioY"/>
</dbReference>
<dbReference type="Pfam" id="PF02632">
    <property type="entry name" value="BioY"/>
    <property type="match status" value="1"/>
</dbReference>
<dbReference type="PANTHER" id="PTHR34295:SF1">
    <property type="entry name" value="BIOTIN TRANSPORTER BIOY"/>
    <property type="match status" value="1"/>
</dbReference>
<evidence type="ECO:0000256" key="1">
    <source>
        <dbReference type="SAM" id="Phobius"/>
    </source>
</evidence>
<feature type="transmembrane region" description="Helical" evidence="1">
    <location>
        <begin position="69"/>
        <end position="88"/>
    </location>
</feature>
<protein>
    <submittedName>
        <fullName evidence="2">Unannotated protein</fullName>
    </submittedName>
</protein>